<sequence>MAKLKKTVIFASSLAVALSLTACDNNNKASDDNKKENKTSRQSQSQTKDAHSKNKNMKIANVEQLPEKKKLALAFFADDADQYTLTKDEALTGIFSTKYGNTEEKKQLYKLVLVKANHVSNAPQDMNFYKVVPAKGSFESIIGVSKDKIYIGGTQGVLDYKELRDAGQIYNLEDLYNQNKSYRSLTELADKIQITDKDPMHDDKTRQEFEANENPTTNTHMRTQVYHMIEQLDGKPIDTQKYLVDNVQMTESGKWYVHYRNKNAEIVGTYTTKGENVVKKDSDGKIIKEKHIIPNR</sequence>
<feature type="chain" id="PRO_5043590582" evidence="2">
    <location>
        <begin position="23"/>
        <end position="296"/>
    </location>
</feature>
<gene>
    <name evidence="3" type="ORF">DOS83_14530</name>
</gene>
<name>A0A3E0IK99_9STAP</name>
<accession>A0A3E0IK99</accession>
<proteinExistence type="predicted"/>
<dbReference type="AlphaFoldDB" id="A0A3E0IK99"/>
<evidence type="ECO:0000313" key="4">
    <source>
        <dbReference type="Proteomes" id="UP000256562"/>
    </source>
</evidence>
<dbReference type="RefSeq" id="WP_115890460.1">
    <property type="nucleotide sequence ID" value="NZ_QKXK01000106.1"/>
</dbReference>
<organism evidence="3 4">
    <name type="scientific">Staphylococcus felis</name>
    <dbReference type="NCBI Taxonomy" id="46127"/>
    <lineage>
        <taxon>Bacteria</taxon>
        <taxon>Bacillati</taxon>
        <taxon>Bacillota</taxon>
        <taxon>Bacilli</taxon>
        <taxon>Bacillales</taxon>
        <taxon>Staphylococcaceae</taxon>
        <taxon>Staphylococcus</taxon>
    </lineage>
</organism>
<dbReference type="Proteomes" id="UP000256562">
    <property type="component" value="Unassembled WGS sequence"/>
</dbReference>
<evidence type="ECO:0000256" key="1">
    <source>
        <dbReference type="SAM" id="MobiDB-lite"/>
    </source>
</evidence>
<protein>
    <submittedName>
        <fullName evidence="3">Uncharacterized protein</fullName>
    </submittedName>
</protein>
<evidence type="ECO:0000313" key="3">
    <source>
        <dbReference type="EMBL" id="REH88110.1"/>
    </source>
</evidence>
<keyword evidence="2" id="KW-0732">Signal</keyword>
<dbReference type="PROSITE" id="PS51257">
    <property type="entry name" value="PROKAR_LIPOPROTEIN"/>
    <property type="match status" value="1"/>
</dbReference>
<evidence type="ECO:0000256" key="2">
    <source>
        <dbReference type="SAM" id="SignalP"/>
    </source>
</evidence>
<dbReference type="EMBL" id="QKXQ01000777">
    <property type="protein sequence ID" value="REH88110.1"/>
    <property type="molecule type" value="Genomic_DNA"/>
</dbReference>
<feature type="compositionally biased region" description="Basic and acidic residues" evidence="1">
    <location>
        <begin position="29"/>
        <end position="39"/>
    </location>
</feature>
<dbReference type="OrthoDB" id="2413624at2"/>
<feature type="region of interest" description="Disordered" evidence="1">
    <location>
        <begin position="25"/>
        <end position="57"/>
    </location>
</feature>
<feature type="signal peptide" evidence="2">
    <location>
        <begin position="1"/>
        <end position="22"/>
    </location>
</feature>
<comment type="caution">
    <text evidence="3">The sequence shown here is derived from an EMBL/GenBank/DDBJ whole genome shotgun (WGS) entry which is preliminary data.</text>
</comment>
<reference evidence="3 4" key="1">
    <citation type="journal article" date="2018" name="Vet. Microbiol.">
        <title>Characterisation of Staphylococcus felis isolated from cats using whole genome sequencing.</title>
        <authorList>
            <person name="Worthing K."/>
            <person name="Pang S."/>
            <person name="Trott D.J."/>
            <person name="Abraham S."/>
            <person name="Coombs G.W."/>
            <person name="Jordan D."/>
            <person name="McIntyre L."/>
            <person name="Davies M.R."/>
            <person name="Norris J."/>
        </authorList>
    </citation>
    <scope>NUCLEOTIDE SEQUENCE [LARGE SCALE GENOMIC DNA]</scope>
    <source>
        <strain evidence="3 4">F9</strain>
    </source>
</reference>